<dbReference type="SMART" id="SM00530">
    <property type="entry name" value="HTH_XRE"/>
    <property type="match status" value="1"/>
</dbReference>
<comment type="caution">
    <text evidence="3">The sequence shown here is derived from an EMBL/GenBank/DDBJ whole genome shotgun (WGS) entry which is preliminary data.</text>
</comment>
<organism evidence="3 4">
    <name type="scientific">Granulicella aggregans</name>
    <dbReference type="NCBI Taxonomy" id="474949"/>
    <lineage>
        <taxon>Bacteria</taxon>
        <taxon>Pseudomonadati</taxon>
        <taxon>Acidobacteriota</taxon>
        <taxon>Terriglobia</taxon>
        <taxon>Terriglobales</taxon>
        <taxon>Acidobacteriaceae</taxon>
        <taxon>Granulicella</taxon>
    </lineage>
</organism>
<evidence type="ECO:0000256" key="1">
    <source>
        <dbReference type="ARBA" id="ARBA00023125"/>
    </source>
</evidence>
<dbReference type="GO" id="GO:0003677">
    <property type="term" value="F:DNA binding"/>
    <property type="evidence" value="ECO:0007669"/>
    <property type="project" value="UniProtKB-KW"/>
</dbReference>
<accession>A0A7W7ZIX4</accession>
<feature type="domain" description="HTH cro/C1-type" evidence="2">
    <location>
        <begin position="25"/>
        <end position="79"/>
    </location>
</feature>
<keyword evidence="4" id="KW-1185">Reference proteome</keyword>
<dbReference type="GO" id="GO:0003700">
    <property type="term" value="F:DNA-binding transcription factor activity"/>
    <property type="evidence" value="ECO:0007669"/>
    <property type="project" value="TreeGrafter"/>
</dbReference>
<proteinExistence type="predicted"/>
<dbReference type="InterPro" id="IPR010982">
    <property type="entry name" value="Lambda_DNA-bd_dom_sf"/>
</dbReference>
<sequence length="83" mass="9461">MNDLRKRNSHAKPHQDVSTRFGQRIKELRTQRNLTQVGMAREFGINRSYISQLERGRKSVSLNTIEILALGLKLSIAELLSGI</sequence>
<name>A0A7W7ZIX4_9BACT</name>
<keyword evidence="1" id="KW-0238">DNA-binding</keyword>
<dbReference type="InterPro" id="IPR001387">
    <property type="entry name" value="Cro/C1-type_HTH"/>
</dbReference>
<gene>
    <name evidence="3" type="ORF">HDF16_004762</name>
</gene>
<dbReference type="InterPro" id="IPR050807">
    <property type="entry name" value="TransReg_Diox_bact_type"/>
</dbReference>
<evidence type="ECO:0000313" key="4">
    <source>
        <dbReference type="Proteomes" id="UP000540989"/>
    </source>
</evidence>
<dbReference type="CDD" id="cd00093">
    <property type="entry name" value="HTH_XRE"/>
    <property type="match status" value="1"/>
</dbReference>
<evidence type="ECO:0000313" key="3">
    <source>
        <dbReference type="EMBL" id="MBB5060026.1"/>
    </source>
</evidence>
<protein>
    <submittedName>
        <fullName evidence="3">Transcriptional regulator with XRE-family HTH domain</fullName>
    </submittedName>
</protein>
<evidence type="ECO:0000259" key="2">
    <source>
        <dbReference type="PROSITE" id="PS50943"/>
    </source>
</evidence>
<dbReference type="PANTHER" id="PTHR46797:SF1">
    <property type="entry name" value="METHYLPHOSPHONATE SYNTHASE"/>
    <property type="match status" value="1"/>
</dbReference>
<dbReference type="AlphaFoldDB" id="A0A7W7ZIX4"/>
<dbReference type="Gene3D" id="1.10.260.40">
    <property type="entry name" value="lambda repressor-like DNA-binding domains"/>
    <property type="match status" value="1"/>
</dbReference>
<dbReference type="Proteomes" id="UP000540989">
    <property type="component" value="Unassembled WGS sequence"/>
</dbReference>
<dbReference type="Pfam" id="PF01381">
    <property type="entry name" value="HTH_3"/>
    <property type="match status" value="1"/>
</dbReference>
<dbReference type="RefSeq" id="WP_184222078.1">
    <property type="nucleotide sequence ID" value="NZ_JACHIP010000009.1"/>
</dbReference>
<dbReference type="SUPFAM" id="SSF47413">
    <property type="entry name" value="lambda repressor-like DNA-binding domains"/>
    <property type="match status" value="1"/>
</dbReference>
<dbReference type="PROSITE" id="PS50943">
    <property type="entry name" value="HTH_CROC1"/>
    <property type="match status" value="1"/>
</dbReference>
<dbReference type="EMBL" id="JACHIP010000009">
    <property type="protein sequence ID" value="MBB5060026.1"/>
    <property type="molecule type" value="Genomic_DNA"/>
</dbReference>
<dbReference type="GO" id="GO:0005829">
    <property type="term" value="C:cytosol"/>
    <property type="evidence" value="ECO:0007669"/>
    <property type="project" value="TreeGrafter"/>
</dbReference>
<reference evidence="3 4" key="1">
    <citation type="submission" date="2020-08" db="EMBL/GenBank/DDBJ databases">
        <title>Genomic Encyclopedia of Type Strains, Phase IV (KMG-V): Genome sequencing to study the core and pangenomes of soil and plant-associated prokaryotes.</title>
        <authorList>
            <person name="Whitman W."/>
        </authorList>
    </citation>
    <scope>NUCLEOTIDE SEQUENCE [LARGE SCALE GENOMIC DNA]</scope>
    <source>
        <strain evidence="3 4">M8UP14</strain>
    </source>
</reference>
<dbReference type="PANTHER" id="PTHR46797">
    <property type="entry name" value="HTH-TYPE TRANSCRIPTIONAL REGULATOR"/>
    <property type="match status" value="1"/>
</dbReference>